<dbReference type="PANTHER" id="PTHR33993">
    <property type="entry name" value="GLYOXALASE-RELATED"/>
    <property type="match status" value="1"/>
</dbReference>
<dbReference type="InterPro" id="IPR004360">
    <property type="entry name" value="Glyas_Fos-R_dOase_dom"/>
</dbReference>
<sequence length="117" mass="12709">MTHKNHSINYIEFPLVDNAATKAFYSGVFGWTFQDWGPTYISFTGAEVEGGFNGQDAVVAGASGVLVVLYADDLEATEQKVRDAGGEIAKGIYAFPGGRRFHFVDPNGNELAVWSEK</sequence>
<dbReference type="Proteomes" id="UP000663929">
    <property type="component" value="Chromosome"/>
</dbReference>
<dbReference type="RefSeq" id="WP_237377979.1">
    <property type="nucleotide sequence ID" value="NZ_CP071793.1"/>
</dbReference>
<dbReference type="PANTHER" id="PTHR33993:SF1">
    <property type="entry name" value="GLYOXALASE FAMILY PROTEIN"/>
    <property type="match status" value="1"/>
</dbReference>
<dbReference type="AlphaFoldDB" id="A0A8A4TGJ0"/>
<dbReference type="InterPro" id="IPR037523">
    <property type="entry name" value="VOC_core"/>
</dbReference>
<feature type="domain" description="VOC" evidence="1">
    <location>
        <begin position="7"/>
        <end position="116"/>
    </location>
</feature>
<dbReference type="Gene3D" id="3.10.180.10">
    <property type="entry name" value="2,3-Dihydroxybiphenyl 1,2-Dioxygenase, domain 1"/>
    <property type="match status" value="1"/>
</dbReference>
<proteinExistence type="predicted"/>
<evidence type="ECO:0000313" key="3">
    <source>
        <dbReference type="Proteomes" id="UP000663929"/>
    </source>
</evidence>
<evidence type="ECO:0000259" key="1">
    <source>
        <dbReference type="PROSITE" id="PS51819"/>
    </source>
</evidence>
<dbReference type="KEGG" id="scor:J3U87_22320"/>
<name>A0A8A4TGJ0_SULCO</name>
<dbReference type="CDD" id="cd07247">
    <property type="entry name" value="SgaA_N_like"/>
    <property type="match status" value="1"/>
</dbReference>
<keyword evidence="3" id="KW-1185">Reference proteome</keyword>
<reference evidence="2" key="1">
    <citation type="submission" date="2021-03" db="EMBL/GenBank/DDBJ databases">
        <title>Acanthopleuribacteraceae sp. M133.</title>
        <authorList>
            <person name="Wang G."/>
        </authorList>
    </citation>
    <scope>NUCLEOTIDE SEQUENCE</scope>
    <source>
        <strain evidence="2">M133</strain>
    </source>
</reference>
<protein>
    <submittedName>
        <fullName evidence="2">VOC family protein</fullName>
    </submittedName>
</protein>
<dbReference type="Pfam" id="PF00903">
    <property type="entry name" value="Glyoxalase"/>
    <property type="match status" value="1"/>
</dbReference>
<accession>A0A8A4TGJ0</accession>
<dbReference type="PROSITE" id="PS51819">
    <property type="entry name" value="VOC"/>
    <property type="match status" value="1"/>
</dbReference>
<dbReference type="EMBL" id="CP071793">
    <property type="protein sequence ID" value="QTD48324.1"/>
    <property type="molecule type" value="Genomic_DNA"/>
</dbReference>
<evidence type="ECO:0000313" key="2">
    <source>
        <dbReference type="EMBL" id="QTD48324.1"/>
    </source>
</evidence>
<organism evidence="2 3">
    <name type="scientific">Sulfidibacter corallicola</name>
    <dbReference type="NCBI Taxonomy" id="2818388"/>
    <lineage>
        <taxon>Bacteria</taxon>
        <taxon>Pseudomonadati</taxon>
        <taxon>Acidobacteriota</taxon>
        <taxon>Holophagae</taxon>
        <taxon>Acanthopleuribacterales</taxon>
        <taxon>Acanthopleuribacteraceae</taxon>
        <taxon>Sulfidibacter</taxon>
    </lineage>
</organism>
<dbReference type="SUPFAM" id="SSF54593">
    <property type="entry name" value="Glyoxalase/Bleomycin resistance protein/Dihydroxybiphenyl dioxygenase"/>
    <property type="match status" value="1"/>
</dbReference>
<dbReference type="InterPro" id="IPR052164">
    <property type="entry name" value="Anthracycline_SecMetBiosynth"/>
</dbReference>
<gene>
    <name evidence="2" type="ORF">J3U87_22320</name>
</gene>
<dbReference type="InterPro" id="IPR029068">
    <property type="entry name" value="Glyas_Bleomycin-R_OHBP_Dase"/>
</dbReference>